<dbReference type="EMBL" id="QGKW02002228">
    <property type="protein sequence ID" value="KAF2539607.1"/>
    <property type="molecule type" value="Genomic_DNA"/>
</dbReference>
<sequence length="1422" mass="161149">MNAPTHQSEGTSRKSIRSKNPNSADKRLPSIDTTVSTSIDSHSKPQLPLSTKNMSIDYDFLLPDEFGIFRDQDGHARAMDGRILQVSREDIAYIFQLANGVDNLFTQQRSIPDNNPTVPDGNLRANTTGPIVQTWHIHHRSIDVTNVDIALMTAMGPESSDGNRRTNMVSTDESGRARSAAGDMIPVTKDDIRKILERASLFGESHTFLRAHATSFKPKNLTPEIYTKDEINEMVTEIESMQHNLEKEATTSPSIDANKSTSIDVKPQTSQIPAEPKSLAEKKDECEIAYINTRINDVYNPLNNNVDWLSTRIDLLQQELHTIRMNDPQPVTSIDICNITSIDTRFAALEDRLKSYEDMHDRFTSPIMRYLDTLSTQMMNVQKDIGKLNDQHNFQEEGSTSIDRFPRTSLDGKKPTEHLPYTAADVDQITSKLYTAIDTLEDRLEKRCDGIYFPFDVKFSGLDSQAEWLQKEVNAIQRQLASQHQISASIDRAHSKSIDSKALETIDRHLVTSIDTTSTPDDAQLIPQHMESMQEQLNELSEYAYSKISWYQFSIEDILERLQNISNAVNLVELGNDLGYIAACHCGAQYETEYSESIDTHSITSIDSNKSPTTDERYPTSLDGMQPVDHSTLPDQYYPDFAFQQPNRNGLETVILSSNEDPTEEYDEDYCKEIATEITMHDERYSTHSFHNTPTPSIDRVYSTSVNSHPHPAKRSSASIDTTPGTSINIKAAASEKEKGNIPIPNRFTNNYIRIFAPKSTSHETEAGKMNAPTHQSKGPSRRSIRSKNPNSADKRLPSIDTPISTSIDSHSKPKLSLSTKNISIDYDFLLPDEFGIFRDQDGHARAMDGRILQVSRENITNIVQLANGVDNLFTQQCNIPDNNPAVLDVYPEATITGIGSHQTCKSDSQSSIDKVVSTSLDRVTPTSIDKTPSPSIDRRYECGRHAYDSYGARKFRWEQKDEYGVYRDESGYARSADGDMIPVTKDDIRKILERASLFGEGHICLPEHVTSFTPTTLTPEIYTKDEINEMVTGICRTQEKLGEELKTLTSQIPVELESLAEKKEEWEIAYINMRINDVYNPLNKKVDWLSTRIDLLQQDLDTIRMNDPQPATSIDICNIISISTRFAAMEDRLKSYEDMHDRFTSPIMRYLDTLSTQMINVQKDIADAVDQITSKLYKAIDTLEDQLEKRCDDIYFPFDVKFSRLDSQAEWLQKEVRAIQRQLTSQHHISASIDRAHSKSIDSKEPATIDRHLVASIDTTSIPDDAQLIPNHMESMQEQLNELSEYAYNKISWYLFSIEDILERLHNISNAVQKTDERWTRNDEATRNSTKMLKWINLSTIHTCLDCLKEPKLTCNTKPDITACLGACNLQGSLHKEFLGIGQKEGNMAWWEPPLSLDSWKSVQSWSLILQWKQTLTQEGN</sequence>
<dbReference type="Proteomes" id="UP000712281">
    <property type="component" value="Unassembled WGS sequence"/>
</dbReference>
<feature type="region of interest" description="Disordered" evidence="1">
    <location>
        <begin position="155"/>
        <end position="179"/>
    </location>
</feature>
<feature type="region of interest" description="Disordered" evidence="1">
    <location>
        <begin position="1"/>
        <end position="48"/>
    </location>
</feature>
<feature type="compositionally biased region" description="Basic and acidic residues" evidence="1">
    <location>
        <begin position="404"/>
        <end position="416"/>
    </location>
</feature>
<evidence type="ECO:0000256" key="1">
    <source>
        <dbReference type="SAM" id="MobiDB-lite"/>
    </source>
</evidence>
<feature type="region of interest" description="Disordered" evidence="1">
    <location>
        <begin position="703"/>
        <end position="725"/>
    </location>
</feature>
<comment type="caution">
    <text evidence="2">The sequence shown here is derived from an EMBL/GenBank/DDBJ whole genome shotgun (WGS) entry which is preliminary data.</text>
</comment>
<reference evidence="2" key="1">
    <citation type="submission" date="2019-12" db="EMBL/GenBank/DDBJ databases">
        <title>Genome sequencing and annotation of Brassica cretica.</title>
        <authorList>
            <person name="Studholme D.J."/>
            <person name="Sarris P.F."/>
        </authorList>
    </citation>
    <scope>NUCLEOTIDE SEQUENCE</scope>
    <source>
        <strain evidence="2">PFS-001/15</strain>
        <tissue evidence="2">Leaf</tissue>
    </source>
</reference>
<feature type="region of interest" description="Disordered" evidence="1">
    <location>
        <begin position="248"/>
        <end position="279"/>
    </location>
</feature>
<feature type="region of interest" description="Disordered" evidence="1">
    <location>
        <begin position="761"/>
        <end position="815"/>
    </location>
</feature>
<accession>A0A8S9G4L4</accession>
<name>A0A8S9G4L4_BRACR</name>
<gene>
    <name evidence="2" type="ORF">F2Q68_00021905</name>
</gene>
<feature type="compositionally biased region" description="Polar residues" evidence="1">
    <location>
        <begin position="250"/>
        <end position="272"/>
    </location>
</feature>
<proteinExistence type="predicted"/>
<protein>
    <submittedName>
        <fullName evidence="2">Uncharacterized protein</fullName>
    </submittedName>
</protein>
<feature type="compositionally biased region" description="Polar residues" evidence="1">
    <location>
        <begin position="1"/>
        <end position="10"/>
    </location>
</feature>
<evidence type="ECO:0000313" key="2">
    <source>
        <dbReference type="EMBL" id="KAF2539607.1"/>
    </source>
</evidence>
<feature type="compositionally biased region" description="Polar residues" evidence="1">
    <location>
        <begin position="716"/>
        <end position="725"/>
    </location>
</feature>
<feature type="region of interest" description="Disordered" evidence="1">
    <location>
        <begin position="396"/>
        <end position="416"/>
    </location>
</feature>
<organism evidence="2 3">
    <name type="scientific">Brassica cretica</name>
    <name type="common">Mustard</name>
    <dbReference type="NCBI Taxonomy" id="69181"/>
    <lineage>
        <taxon>Eukaryota</taxon>
        <taxon>Viridiplantae</taxon>
        <taxon>Streptophyta</taxon>
        <taxon>Embryophyta</taxon>
        <taxon>Tracheophyta</taxon>
        <taxon>Spermatophyta</taxon>
        <taxon>Magnoliopsida</taxon>
        <taxon>eudicotyledons</taxon>
        <taxon>Gunneridae</taxon>
        <taxon>Pentapetalae</taxon>
        <taxon>rosids</taxon>
        <taxon>malvids</taxon>
        <taxon>Brassicales</taxon>
        <taxon>Brassicaceae</taxon>
        <taxon>Brassiceae</taxon>
        <taxon>Brassica</taxon>
    </lineage>
</organism>
<feature type="compositionally biased region" description="Low complexity" evidence="1">
    <location>
        <begin position="30"/>
        <end position="40"/>
    </location>
</feature>
<feature type="compositionally biased region" description="Low complexity" evidence="1">
    <location>
        <begin position="799"/>
        <end position="809"/>
    </location>
</feature>
<evidence type="ECO:0000313" key="3">
    <source>
        <dbReference type="Proteomes" id="UP000712281"/>
    </source>
</evidence>